<evidence type="ECO:0000313" key="2">
    <source>
        <dbReference type="EMBL" id="CAE7511254.1"/>
    </source>
</evidence>
<protein>
    <submittedName>
        <fullName evidence="2">MCA1 protein</fullName>
    </submittedName>
</protein>
<comment type="caution">
    <text evidence="2">The sequence shown here is derived from an EMBL/GenBank/DDBJ whole genome shotgun (WGS) entry which is preliminary data.</text>
</comment>
<gene>
    <name evidence="2" type="primary">MCA1</name>
    <name evidence="2" type="ORF">SPIL2461_LOCUS13305</name>
</gene>
<accession>A0A812T5B6</accession>
<evidence type="ECO:0000256" key="1">
    <source>
        <dbReference type="SAM" id="MobiDB-lite"/>
    </source>
</evidence>
<organism evidence="2 3">
    <name type="scientific">Symbiodinium pilosum</name>
    <name type="common">Dinoflagellate</name>
    <dbReference type="NCBI Taxonomy" id="2952"/>
    <lineage>
        <taxon>Eukaryota</taxon>
        <taxon>Sar</taxon>
        <taxon>Alveolata</taxon>
        <taxon>Dinophyceae</taxon>
        <taxon>Suessiales</taxon>
        <taxon>Symbiodiniaceae</taxon>
        <taxon>Symbiodinium</taxon>
    </lineage>
</organism>
<dbReference type="OrthoDB" id="10436124at2759"/>
<name>A0A812T5B6_SYMPI</name>
<feature type="region of interest" description="Disordered" evidence="1">
    <location>
        <begin position="110"/>
        <end position="145"/>
    </location>
</feature>
<evidence type="ECO:0000313" key="3">
    <source>
        <dbReference type="Proteomes" id="UP000649617"/>
    </source>
</evidence>
<reference evidence="2" key="1">
    <citation type="submission" date="2021-02" db="EMBL/GenBank/DDBJ databases">
        <authorList>
            <person name="Dougan E. K."/>
            <person name="Rhodes N."/>
            <person name="Thang M."/>
            <person name="Chan C."/>
        </authorList>
    </citation>
    <scope>NUCLEOTIDE SEQUENCE</scope>
</reference>
<proteinExistence type="predicted"/>
<sequence>MGLCQCNVTGHGTDSEMFVTAEEFAEKLGRQASKSKAKTGEVMINVDVIETILLDDTGTSQGDKYIKPEVVEKAFDRVNSNNEEPRHSKVRKGTGFITKAMMMDILSKVDDEGDEEEVQQTAEAVSDKNGSGRRPSRCKERKGTGYVSKDKLQKILAAAGEDGDE</sequence>
<dbReference type="AlphaFoldDB" id="A0A812T5B6"/>
<dbReference type="Proteomes" id="UP000649617">
    <property type="component" value="Unassembled WGS sequence"/>
</dbReference>
<dbReference type="EMBL" id="CAJNIZ010028846">
    <property type="protein sequence ID" value="CAE7511254.1"/>
    <property type="molecule type" value="Genomic_DNA"/>
</dbReference>
<keyword evidence="3" id="KW-1185">Reference proteome</keyword>